<dbReference type="Pfam" id="PF13843">
    <property type="entry name" value="DDE_Tnp_1_7"/>
    <property type="match status" value="1"/>
</dbReference>
<accession>A0A922MLG0</accession>
<feature type="region of interest" description="Disordered" evidence="1">
    <location>
        <begin position="235"/>
        <end position="265"/>
    </location>
</feature>
<dbReference type="PANTHER" id="PTHR47272">
    <property type="entry name" value="DDE_TNP_1_7 DOMAIN-CONTAINING PROTEIN"/>
    <property type="match status" value="1"/>
</dbReference>
<dbReference type="Proteomes" id="UP000814243">
    <property type="component" value="Unassembled WGS sequence"/>
</dbReference>
<sequence>MSSLSHHHPELDNTSEMMELCVPVEAERRTQTPQPQTASSTFCQLNPVHEIENITGVDQNKTPPDSKLASVHRESPSILIDAEILGDISIVDFGDDTIEQFLASIEEKKSPSKILVQASPRPQIPLTMAKRTKQSADILNSKEKIEEKMNIAEKKSKQKPKLDKRNKTETTKGKRKFESTNKKTKENSDKENDTTDSDSKETPTTTYYKTRGKKLKCLKLTRTQKILALVPVENASSEDENGDFDSEQRFNPVSSPIISSDPPSLDSSYENLNILNSDEDDNVTANVINNENVRLTPTFEEVFPSPSTNNYEAIPTLNSIQSLPTPSVPSLHSPAPATPLTRRKHITQNTNLYSVQKTGKSIQVTEDDIKSFLAIEVLMGIVKMPAYTDYWAKRTRYAPVADIMSLKRYEQIRRHIHFVDNIHDDSSDRYFKIRPVMEKVRENFLKLEEEGQYSIDEMMIPYKGRKAGSRKQYIQNKPKKWGFKNFVRAGVSGLIYDFVMYGGENTFRGYTFSDTEFGLGFGAQIVIALCQTIKKKPCCVYADNYFTSPELA</sequence>
<feature type="compositionally biased region" description="Basic and acidic residues" evidence="1">
    <location>
        <begin position="149"/>
        <end position="201"/>
    </location>
</feature>
<feature type="region of interest" description="Disordered" evidence="1">
    <location>
        <begin position="54"/>
        <end position="73"/>
    </location>
</feature>
<proteinExistence type="predicted"/>
<name>A0A922MLG0_SPOEX</name>
<protein>
    <recommendedName>
        <fullName evidence="2">PiggyBac transposable element-derived protein domain-containing protein</fullName>
    </recommendedName>
</protein>
<dbReference type="EMBL" id="JACEFF010000368">
    <property type="protein sequence ID" value="KAH9638832.1"/>
    <property type="molecule type" value="Genomic_DNA"/>
</dbReference>
<feature type="domain" description="PiggyBac transposable element-derived protein" evidence="2">
    <location>
        <begin position="344"/>
        <end position="552"/>
    </location>
</feature>
<evidence type="ECO:0000313" key="4">
    <source>
        <dbReference type="Proteomes" id="UP000814243"/>
    </source>
</evidence>
<feature type="region of interest" description="Disordered" evidence="1">
    <location>
        <begin position="125"/>
        <end position="144"/>
    </location>
</feature>
<comment type="caution">
    <text evidence="3">The sequence shown here is derived from an EMBL/GenBank/DDBJ whole genome shotgun (WGS) entry which is preliminary data.</text>
</comment>
<evidence type="ECO:0000313" key="3">
    <source>
        <dbReference type="EMBL" id="KAH9638832.1"/>
    </source>
</evidence>
<dbReference type="AlphaFoldDB" id="A0A922MLG0"/>
<feature type="region of interest" description="Disordered" evidence="1">
    <location>
        <begin position="149"/>
        <end position="206"/>
    </location>
</feature>
<organism evidence="3 4">
    <name type="scientific">Spodoptera exigua</name>
    <name type="common">Beet armyworm</name>
    <name type="synonym">Noctua fulgens</name>
    <dbReference type="NCBI Taxonomy" id="7107"/>
    <lineage>
        <taxon>Eukaryota</taxon>
        <taxon>Metazoa</taxon>
        <taxon>Ecdysozoa</taxon>
        <taxon>Arthropoda</taxon>
        <taxon>Hexapoda</taxon>
        <taxon>Insecta</taxon>
        <taxon>Pterygota</taxon>
        <taxon>Neoptera</taxon>
        <taxon>Endopterygota</taxon>
        <taxon>Lepidoptera</taxon>
        <taxon>Glossata</taxon>
        <taxon>Ditrysia</taxon>
        <taxon>Noctuoidea</taxon>
        <taxon>Noctuidae</taxon>
        <taxon>Amphipyrinae</taxon>
        <taxon>Spodoptera</taxon>
    </lineage>
</organism>
<gene>
    <name evidence="3" type="ORF">HF086_012785</name>
</gene>
<evidence type="ECO:0000259" key="2">
    <source>
        <dbReference type="Pfam" id="PF13843"/>
    </source>
</evidence>
<evidence type="ECO:0000256" key="1">
    <source>
        <dbReference type="SAM" id="MobiDB-lite"/>
    </source>
</evidence>
<feature type="compositionally biased region" description="Low complexity" evidence="1">
    <location>
        <begin position="254"/>
        <end position="265"/>
    </location>
</feature>
<dbReference type="PANTHER" id="PTHR47272:SF1">
    <property type="entry name" value="PIGGYBAC TRANSPOSABLE ELEMENT-DERIVED PROTEIN 3-LIKE"/>
    <property type="match status" value="1"/>
</dbReference>
<feature type="compositionally biased region" description="Acidic residues" evidence="1">
    <location>
        <begin position="236"/>
        <end position="245"/>
    </location>
</feature>
<reference evidence="3" key="1">
    <citation type="journal article" date="2021" name="G3 (Bethesda)">
        <title>Genome and transcriptome analysis of the beet armyworm Spodoptera exigua reveals targets for pest control. .</title>
        <authorList>
            <person name="Simon S."/>
            <person name="Breeschoten T."/>
            <person name="Jansen H.J."/>
            <person name="Dirks R.P."/>
            <person name="Schranz M.E."/>
            <person name="Ros V.I.D."/>
        </authorList>
    </citation>
    <scope>NUCLEOTIDE SEQUENCE</scope>
    <source>
        <strain evidence="3">TB_SE_WUR_2020</strain>
    </source>
</reference>
<dbReference type="InterPro" id="IPR029526">
    <property type="entry name" value="PGBD"/>
</dbReference>